<protein>
    <submittedName>
        <fullName evidence="1">Uncharacterized protein</fullName>
    </submittedName>
</protein>
<sequence length="84" mass="8651">MSVVRPTVFGRAAGRLAIDVHVTRRRVLTGLAAAGLVLSALGAGSATAATKGKTYRVRVPAGNRDVTILDLGGKAHRQGLLTFA</sequence>
<proteinExistence type="predicted"/>
<name>A0ABU4VAR8_9PSEU</name>
<gene>
    <name evidence="1" type="ORF">SK854_42765</name>
</gene>
<dbReference type="Proteomes" id="UP001285352">
    <property type="component" value="Unassembled WGS sequence"/>
</dbReference>
<dbReference type="InterPro" id="IPR006311">
    <property type="entry name" value="TAT_signal"/>
</dbReference>
<dbReference type="EMBL" id="JAXAVU010000016">
    <property type="protein sequence ID" value="MDX8148902.1"/>
    <property type="molecule type" value="Genomic_DNA"/>
</dbReference>
<comment type="caution">
    <text evidence="1">The sequence shown here is derived from an EMBL/GenBank/DDBJ whole genome shotgun (WGS) entry which is preliminary data.</text>
</comment>
<reference evidence="1 2" key="1">
    <citation type="submission" date="2023-11" db="EMBL/GenBank/DDBJ databases">
        <title>Lentzea sokolovensis, sp. nov., Lentzea kristufkii, sp. nov., and Lentzea miocenensis, sp. nov., rare actinobacteria from Sokolov Coal Basin, Miocene lacustrine sediment, Czech Republic.</title>
        <authorList>
            <person name="Lara A."/>
            <person name="Kotroba L."/>
            <person name="Nouioui I."/>
            <person name="Neumann-Schaal M."/>
            <person name="Mast Y."/>
            <person name="Chronakova A."/>
        </authorList>
    </citation>
    <scope>NUCLEOTIDE SEQUENCE [LARGE SCALE GENOMIC DNA]</scope>
    <source>
        <strain evidence="1 2">BCCO 10_0061</strain>
    </source>
</reference>
<accession>A0ABU4VAR8</accession>
<organism evidence="1 2">
    <name type="scientific">Lentzea sokolovensis</name>
    <dbReference type="NCBI Taxonomy" id="3095429"/>
    <lineage>
        <taxon>Bacteria</taxon>
        <taxon>Bacillati</taxon>
        <taxon>Actinomycetota</taxon>
        <taxon>Actinomycetes</taxon>
        <taxon>Pseudonocardiales</taxon>
        <taxon>Pseudonocardiaceae</taxon>
        <taxon>Lentzea</taxon>
    </lineage>
</organism>
<evidence type="ECO:0000313" key="1">
    <source>
        <dbReference type="EMBL" id="MDX8148902.1"/>
    </source>
</evidence>
<keyword evidence="2" id="KW-1185">Reference proteome</keyword>
<evidence type="ECO:0000313" key="2">
    <source>
        <dbReference type="Proteomes" id="UP001285352"/>
    </source>
</evidence>
<dbReference type="RefSeq" id="WP_319980871.1">
    <property type="nucleotide sequence ID" value="NZ_JAXAVU010000016.1"/>
</dbReference>
<dbReference type="PROSITE" id="PS51318">
    <property type="entry name" value="TAT"/>
    <property type="match status" value="1"/>
</dbReference>